<dbReference type="PROSITE" id="PS50977">
    <property type="entry name" value="HTH_TETR_2"/>
    <property type="match status" value="1"/>
</dbReference>
<evidence type="ECO:0000256" key="4">
    <source>
        <dbReference type="SAM" id="MobiDB-lite"/>
    </source>
</evidence>
<dbReference type="EMBL" id="CP039543">
    <property type="protein sequence ID" value="QJT07981.1"/>
    <property type="molecule type" value="Genomic_DNA"/>
</dbReference>
<dbReference type="PRINTS" id="PR00455">
    <property type="entry name" value="HTHTETR"/>
</dbReference>
<name>A0ABX6NBL0_9BACT</name>
<accession>A0ABX6NBL0</accession>
<evidence type="ECO:0000313" key="7">
    <source>
        <dbReference type="Proteomes" id="UP000503251"/>
    </source>
</evidence>
<keyword evidence="7" id="KW-1185">Reference proteome</keyword>
<evidence type="ECO:0000256" key="1">
    <source>
        <dbReference type="ARBA" id="ARBA00023054"/>
    </source>
</evidence>
<evidence type="ECO:0000256" key="3">
    <source>
        <dbReference type="PROSITE-ProRule" id="PRU00335"/>
    </source>
</evidence>
<evidence type="ECO:0000313" key="6">
    <source>
        <dbReference type="EMBL" id="QJT07981.1"/>
    </source>
</evidence>
<keyword evidence="2 3" id="KW-0238">DNA-binding</keyword>
<sequence>MKQSNSMPEQKERKRKHRIGAPPGPRKANLRRAALIDAAGKLFVEKGYDATTMDEIAAAAGFAKGTLYHYFANKADLLLILREGFDKEIVNRIQSHVESCQPDDWRGRIRAWIDAAVDAYFDMSELHDVVIYGAGMPFRHAMADSEITRYLARLIGEGARAGAWRVDDERWTAVMMFYSFRGGCDEAMVGTQRAEDLPGKLNDVFLRMLGVCEQ</sequence>
<dbReference type="InterPro" id="IPR009057">
    <property type="entry name" value="Homeodomain-like_sf"/>
</dbReference>
<feature type="region of interest" description="Disordered" evidence="4">
    <location>
        <begin position="1"/>
        <end position="26"/>
    </location>
</feature>
<keyword evidence="1" id="KW-0175">Coiled coil</keyword>
<dbReference type="Proteomes" id="UP000503251">
    <property type="component" value="Chromosome"/>
</dbReference>
<protein>
    <submittedName>
        <fullName evidence="6">TetR/AcrR family transcriptional regulator</fullName>
    </submittedName>
</protein>
<feature type="domain" description="HTH tetR-type" evidence="5">
    <location>
        <begin position="29"/>
        <end position="89"/>
    </location>
</feature>
<dbReference type="SUPFAM" id="SSF46689">
    <property type="entry name" value="Homeodomain-like"/>
    <property type="match status" value="1"/>
</dbReference>
<dbReference type="PANTHER" id="PTHR30055:SF183">
    <property type="entry name" value="NUCLEOID OCCLUSION FACTOR SLMA"/>
    <property type="match status" value="1"/>
</dbReference>
<evidence type="ECO:0000259" key="5">
    <source>
        <dbReference type="PROSITE" id="PS50977"/>
    </source>
</evidence>
<dbReference type="PANTHER" id="PTHR30055">
    <property type="entry name" value="HTH-TYPE TRANSCRIPTIONAL REGULATOR RUTR"/>
    <property type="match status" value="1"/>
</dbReference>
<evidence type="ECO:0000256" key="2">
    <source>
        <dbReference type="ARBA" id="ARBA00023125"/>
    </source>
</evidence>
<gene>
    <name evidence="6" type="ORF">E8L03_03130</name>
</gene>
<proteinExistence type="predicted"/>
<feature type="DNA-binding region" description="H-T-H motif" evidence="3">
    <location>
        <begin position="52"/>
        <end position="71"/>
    </location>
</feature>
<organism evidence="6 7">
    <name type="scientific">Oceanidesulfovibrio marinus</name>
    <dbReference type="NCBI Taxonomy" id="370038"/>
    <lineage>
        <taxon>Bacteria</taxon>
        <taxon>Pseudomonadati</taxon>
        <taxon>Thermodesulfobacteriota</taxon>
        <taxon>Desulfovibrionia</taxon>
        <taxon>Desulfovibrionales</taxon>
        <taxon>Desulfovibrionaceae</taxon>
        <taxon>Oceanidesulfovibrio</taxon>
    </lineage>
</organism>
<reference evidence="6 7" key="1">
    <citation type="submission" date="2019-04" db="EMBL/GenBank/DDBJ databases">
        <title>Isolation and culture of sulfate reducing bacteria from the cold seep of the South China Sea.</title>
        <authorList>
            <person name="Sun C."/>
            <person name="Liu R."/>
        </authorList>
    </citation>
    <scope>NUCLEOTIDE SEQUENCE [LARGE SCALE GENOMIC DNA]</scope>
    <source>
        <strain evidence="6 7">CS1</strain>
    </source>
</reference>
<dbReference type="RefSeq" id="WP_171266546.1">
    <property type="nucleotide sequence ID" value="NZ_CP039543.1"/>
</dbReference>
<dbReference type="InterPro" id="IPR001647">
    <property type="entry name" value="HTH_TetR"/>
</dbReference>
<dbReference type="Pfam" id="PF00440">
    <property type="entry name" value="TetR_N"/>
    <property type="match status" value="1"/>
</dbReference>
<dbReference type="Gene3D" id="1.10.357.10">
    <property type="entry name" value="Tetracycline Repressor, domain 2"/>
    <property type="match status" value="1"/>
</dbReference>
<dbReference type="InterPro" id="IPR050109">
    <property type="entry name" value="HTH-type_TetR-like_transc_reg"/>
</dbReference>